<evidence type="ECO:0000313" key="1">
    <source>
        <dbReference type="EMBL" id="TEB34411.1"/>
    </source>
</evidence>
<organism evidence="1 2">
    <name type="scientific">Coprinellus micaceus</name>
    <name type="common">Glistening ink-cap mushroom</name>
    <name type="synonym">Coprinus micaceus</name>
    <dbReference type="NCBI Taxonomy" id="71717"/>
    <lineage>
        <taxon>Eukaryota</taxon>
        <taxon>Fungi</taxon>
        <taxon>Dikarya</taxon>
        <taxon>Basidiomycota</taxon>
        <taxon>Agaricomycotina</taxon>
        <taxon>Agaricomycetes</taxon>
        <taxon>Agaricomycetidae</taxon>
        <taxon>Agaricales</taxon>
        <taxon>Agaricineae</taxon>
        <taxon>Psathyrellaceae</taxon>
        <taxon>Coprinellus</taxon>
    </lineage>
</organism>
<comment type="caution">
    <text evidence="1">The sequence shown here is derived from an EMBL/GenBank/DDBJ whole genome shotgun (WGS) entry which is preliminary data.</text>
</comment>
<gene>
    <name evidence="1" type="ORF">FA13DRAFT_1729917</name>
</gene>
<proteinExistence type="predicted"/>
<reference evidence="1 2" key="1">
    <citation type="journal article" date="2019" name="Nat. Ecol. Evol.">
        <title>Megaphylogeny resolves global patterns of mushroom evolution.</title>
        <authorList>
            <person name="Varga T."/>
            <person name="Krizsan K."/>
            <person name="Foldi C."/>
            <person name="Dima B."/>
            <person name="Sanchez-Garcia M."/>
            <person name="Sanchez-Ramirez S."/>
            <person name="Szollosi G.J."/>
            <person name="Szarkandi J.G."/>
            <person name="Papp V."/>
            <person name="Albert L."/>
            <person name="Andreopoulos W."/>
            <person name="Angelini C."/>
            <person name="Antonin V."/>
            <person name="Barry K.W."/>
            <person name="Bougher N.L."/>
            <person name="Buchanan P."/>
            <person name="Buyck B."/>
            <person name="Bense V."/>
            <person name="Catcheside P."/>
            <person name="Chovatia M."/>
            <person name="Cooper J."/>
            <person name="Damon W."/>
            <person name="Desjardin D."/>
            <person name="Finy P."/>
            <person name="Geml J."/>
            <person name="Haridas S."/>
            <person name="Hughes K."/>
            <person name="Justo A."/>
            <person name="Karasinski D."/>
            <person name="Kautmanova I."/>
            <person name="Kiss B."/>
            <person name="Kocsube S."/>
            <person name="Kotiranta H."/>
            <person name="LaButti K.M."/>
            <person name="Lechner B.E."/>
            <person name="Liimatainen K."/>
            <person name="Lipzen A."/>
            <person name="Lukacs Z."/>
            <person name="Mihaltcheva S."/>
            <person name="Morgado L.N."/>
            <person name="Niskanen T."/>
            <person name="Noordeloos M.E."/>
            <person name="Ohm R.A."/>
            <person name="Ortiz-Santana B."/>
            <person name="Ovrebo C."/>
            <person name="Racz N."/>
            <person name="Riley R."/>
            <person name="Savchenko A."/>
            <person name="Shiryaev A."/>
            <person name="Soop K."/>
            <person name="Spirin V."/>
            <person name="Szebenyi C."/>
            <person name="Tomsovsky M."/>
            <person name="Tulloss R.E."/>
            <person name="Uehling J."/>
            <person name="Grigoriev I.V."/>
            <person name="Vagvolgyi C."/>
            <person name="Papp T."/>
            <person name="Martin F.M."/>
            <person name="Miettinen O."/>
            <person name="Hibbett D.S."/>
            <person name="Nagy L.G."/>
        </authorList>
    </citation>
    <scope>NUCLEOTIDE SEQUENCE [LARGE SCALE GENOMIC DNA]</scope>
    <source>
        <strain evidence="1 2">FP101781</strain>
    </source>
</reference>
<dbReference type="Proteomes" id="UP000298030">
    <property type="component" value="Unassembled WGS sequence"/>
</dbReference>
<keyword evidence="2" id="KW-1185">Reference proteome</keyword>
<dbReference type="AlphaFoldDB" id="A0A4Y7TKB8"/>
<name>A0A4Y7TKB8_COPMI</name>
<sequence length="86" mass="9436">MCDVPEAQRFEGVSDIFTAAATAPVFPTCLVIEASVWNGRCRGPEINASSRWAHGHATWANFSPLQPVLRFYVLEMGAGLRLRLSS</sequence>
<accession>A0A4Y7TKB8</accession>
<protein>
    <submittedName>
        <fullName evidence="1">Uncharacterized protein</fullName>
    </submittedName>
</protein>
<evidence type="ECO:0000313" key="2">
    <source>
        <dbReference type="Proteomes" id="UP000298030"/>
    </source>
</evidence>
<dbReference type="EMBL" id="QPFP01000010">
    <property type="protein sequence ID" value="TEB34411.1"/>
    <property type="molecule type" value="Genomic_DNA"/>
</dbReference>